<dbReference type="InParanoid" id="A0A1X7VRP7"/>
<dbReference type="AlphaFoldDB" id="A0A1X7VRP7"/>
<dbReference type="EnsemblMetazoa" id="Aqu2.1.42772_001">
    <property type="protein sequence ID" value="Aqu2.1.42772_001"/>
    <property type="gene ID" value="Aqu2.1.42772"/>
</dbReference>
<gene>
    <name evidence="3" type="primary">100635508</name>
</gene>
<dbReference type="FunFam" id="3.40.50.1820:FF:000117">
    <property type="entry name" value="Monoglyceride lipase, putative"/>
    <property type="match status" value="1"/>
</dbReference>
<organism evidence="3">
    <name type="scientific">Amphimedon queenslandica</name>
    <name type="common">Sponge</name>
    <dbReference type="NCBI Taxonomy" id="400682"/>
    <lineage>
        <taxon>Eukaryota</taxon>
        <taxon>Metazoa</taxon>
        <taxon>Porifera</taxon>
        <taxon>Demospongiae</taxon>
        <taxon>Heteroscleromorpha</taxon>
        <taxon>Haplosclerida</taxon>
        <taxon>Niphatidae</taxon>
        <taxon>Amphimedon</taxon>
    </lineage>
</organism>
<sequence>MATTSEDLKEVPEGETASPEDPKKEGQSDQTSNSEVIATSGTNETSDQDQPNVDANTDNSDVNQPNADTDQPNADADQPNADTDQPNADADQPNANTDQPNADADLPNTNADANQPNANADADQPNADADQPNTDANQPNADADQPNADANQPNADANQPNADADQPNADADPPNADADPPNADADQPNADADQDPKEDTRRRSVYCNQPLETYIWKPEAQDIKGLVCICHGVHEHMGRYEKLAEHLKSSGLLVFGIDLVGHGKSEGVRGSIDDMQSYATDVIGFAQEMEEKYPEQPMFLMGHSMGGLVATIVAIQRQSMFIGLLLSAPSLMVDPNEAGPIKRLLARIIGAIAPNFGISTLNTSTISSLPEEVAEYVNDPLIIHAPLKAGWGLAFMKGIQYVEGRLGDISIPLFIMHGSDDQLVPMAASELVHNNASSTDKTLEVFIDCRHEILHDKEQDRARQLISTWILSRITSKQETAPDN</sequence>
<proteinExistence type="predicted"/>
<feature type="region of interest" description="Disordered" evidence="1">
    <location>
        <begin position="1"/>
        <end position="204"/>
    </location>
</feature>
<dbReference type="EnsemblMetazoa" id="XM_003383049.3">
    <property type="protein sequence ID" value="XP_003383097.1"/>
    <property type="gene ID" value="LOC100635508"/>
</dbReference>
<dbReference type="eggNOG" id="KOG1455">
    <property type="taxonomic scope" value="Eukaryota"/>
</dbReference>
<dbReference type="SUPFAM" id="SSF53474">
    <property type="entry name" value="alpha/beta-Hydrolases"/>
    <property type="match status" value="1"/>
</dbReference>
<dbReference type="InterPro" id="IPR000073">
    <property type="entry name" value="AB_hydrolase_1"/>
</dbReference>
<feature type="domain" description="Serine aminopeptidase S33" evidence="2">
    <location>
        <begin position="222"/>
        <end position="458"/>
    </location>
</feature>
<dbReference type="InterPro" id="IPR051044">
    <property type="entry name" value="MAG_DAG_Lipase"/>
</dbReference>
<evidence type="ECO:0000259" key="2">
    <source>
        <dbReference type="Pfam" id="PF12146"/>
    </source>
</evidence>
<reference evidence="4" key="1">
    <citation type="journal article" date="2010" name="Nature">
        <title>The Amphimedon queenslandica genome and the evolution of animal complexity.</title>
        <authorList>
            <person name="Srivastava M."/>
            <person name="Simakov O."/>
            <person name="Chapman J."/>
            <person name="Fahey B."/>
            <person name="Gauthier M.E."/>
            <person name="Mitros T."/>
            <person name="Richards G.S."/>
            <person name="Conaco C."/>
            <person name="Dacre M."/>
            <person name="Hellsten U."/>
            <person name="Larroux C."/>
            <person name="Putnam N.H."/>
            <person name="Stanke M."/>
            <person name="Adamska M."/>
            <person name="Darling A."/>
            <person name="Degnan S.M."/>
            <person name="Oakley T.H."/>
            <person name="Plachetzki D.C."/>
            <person name="Zhai Y."/>
            <person name="Adamski M."/>
            <person name="Calcino A."/>
            <person name="Cummins S.F."/>
            <person name="Goodstein D.M."/>
            <person name="Harris C."/>
            <person name="Jackson D.J."/>
            <person name="Leys S.P."/>
            <person name="Shu S."/>
            <person name="Woodcroft B.J."/>
            <person name="Vervoort M."/>
            <person name="Kosik K.S."/>
            <person name="Manning G."/>
            <person name="Degnan B.M."/>
            <person name="Rokhsar D.S."/>
        </authorList>
    </citation>
    <scope>NUCLEOTIDE SEQUENCE [LARGE SCALE GENOMIC DNA]</scope>
</reference>
<keyword evidence="4" id="KW-1185">Reference proteome</keyword>
<reference evidence="3" key="2">
    <citation type="submission" date="2017-05" db="UniProtKB">
        <authorList>
            <consortium name="EnsemblMetazoa"/>
        </authorList>
    </citation>
    <scope>IDENTIFICATION</scope>
</reference>
<protein>
    <recommendedName>
        <fullName evidence="2">Serine aminopeptidase S33 domain-containing protein</fullName>
    </recommendedName>
</protein>
<evidence type="ECO:0000313" key="4">
    <source>
        <dbReference type="Proteomes" id="UP000007879"/>
    </source>
</evidence>
<dbReference type="Pfam" id="PF12146">
    <property type="entry name" value="Hydrolase_4"/>
    <property type="match status" value="1"/>
</dbReference>
<dbReference type="STRING" id="400682.A0A1X7VRP7"/>
<dbReference type="OrthoDB" id="2498029at2759"/>
<feature type="compositionally biased region" description="Basic and acidic residues" evidence="1">
    <location>
        <begin position="1"/>
        <end position="12"/>
    </location>
</feature>
<dbReference type="PANTHER" id="PTHR11614">
    <property type="entry name" value="PHOSPHOLIPASE-RELATED"/>
    <property type="match status" value="1"/>
</dbReference>
<evidence type="ECO:0000256" key="1">
    <source>
        <dbReference type="SAM" id="MobiDB-lite"/>
    </source>
</evidence>
<dbReference type="InterPro" id="IPR022742">
    <property type="entry name" value="Hydrolase_4"/>
</dbReference>
<dbReference type="PRINTS" id="PR00111">
    <property type="entry name" value="ABHYDROLASE"/>
</dbReference>
<dbReference type="KEGG" id="aqu:100635508"/>
<feature type="compositionally biased region" description="Polar residues" evidence="1">
    <location>
        <begin position="28"/>
        <end position="72"/>
    </location>
</feature>
<dbReference type="Proteomes" id="UP000007879">
    <property type="component" value="Unassembled WGS sequence"/>
</dbReference>
<evidence type="ECO:0000313" key="3">
    <source>
        <dbReference type="EnsemblMetazoa" id="Aqu2.1.42772_001"/>
    </source>
</evidence>
<feature type="compositionally biased region" description="Low complexity" evidence="1">
    <location>
        <begin position="110"/>
        <end position="191"/>
    </location>
</feature>
<name>A0A1X7VRP7_AMPQE</name>
<accession>A0A1X7VRP7</accession>
<dbReference type="InterPro" id="IPR029058">
    <property type="entry name" value="AB_hydrolase_fold"/>
</dbReference>
<dbReference type="Gene3D" id="3.40.50.1820">
    <property type="entry name" value="alpha/beta hydrolase"/>
    <property type="match status" value="1"/>
</dbReference>